<dbReference type="RefSeq" id="WP_351714689.1">
    <property type="nucleotide sequence ID" value="NZ_JBHSKL010000017.1"/>
</dbReference>
<dbReference type="PANTHER" id="PTHR33434">
    <property type="entry name" value="DEGV DOMAIN-CONTAINING PROTEIN DR_1986-RELATED"/>
    <property type="match status" value="1"/>
</dbReference>
<dbReference type="PROSITE" id="PS51480">
    <property type="entry name" value="DHAL"/>
    <property type="match status" value="1"/>
</dbReference>
<evidence type="ECO:0000313" key="4">
    <source>
        <dbReference type="Proteomes" id="UP001596156"/>
    </source>
</evidence>
<evidence type="ECO:0000256" key="1">
    <source>
        <dbReference type="SAM" id="MobiDB-lite"/>
    </source>
</evidence>
<sequence length="613" mass="61591">MAQVPQTFLDALAVRAWCGLALEALGRSREEIDAINVYPVADGDTGTNLYLTVESAAAAVEAVFAGHEAGGAAGPRGIPGGAAGGPTLADAVRAMAHGALIGARGNSGTILAQLLRGMAQVLAGEETAARADGQGLRLALRHAADSARQAVAHPVEGTVLTVAEAAASAAGGAEGDCGTVARAAYEGARAALAATPGQLAVLRRAGVVDAGGRGLVAVLAALVETFTGEAPRAMPAAGGPRSGSVRATGPGPHARVRQVDGAPAGDAVDAGEGEERHACVAARGDLAQGAAEPGECADGGAVPGPGGPAFEVIYLLEADDAAVARLRERLDGLGDSLVVVGGDGLWNVHVHVDDAGAAVEAGVEAGRPYRIRITHFGAGDVHTTGAERSPRERAQRAVVAVVPGEGLAGLYTEAGATTVLARPGEPPASGELVQAVRRAHAREVVLLPNDADLRHTAAAAAEQARTEGIRVALIPTRSAVQGIAALAVHEPERRFDEDVVAMTSAAGATRYGEVTVAEHQSWTMAGICQAGDVLGLIDGDVAVIGQDLTATAEAVLDRMLAAGGEMVTLVLGEGTPEDVAGHLETRVREGYLAVDTVVYHGGRQGALLLIGVE</sequence>
<dbReference type="Pfam" id="PF13684">
    <property type="entry name" value="FakA-like_C"/>
    <property type="match status" value="1"/>
</dbReference>
<dbReference type="PANTHER" id="PTHR33434:SF4">
    <property type="entry name" value="PHOSPHATASE PROTEIN"/>
    <property type="match status" value="1"/>
</dbReference>
<dbReference type="InterPro" id="IPR019986">
    <property type="entry name" value="YloV-like"/>
</dbReference>
<feature type="compositionally biased region" description="Low complexity" evidence="1">
    <location>
        <begin position="231"/>
        <end position="244"/>
    </location>
</feature>
<dbReference type="Pfam" id="PF21645">
    <property type="entry name" value="FakA-like_M"/>
    <property type="match status" value="1"/>
</dbReference>
<feature type="compositionally biased region" description="Low complexity" evidence="1">
    <location>
        <begin position="259"/>
        <end position="270"/>
    </location>
</feature>
<reference evidence="4" key="1">
    <citation type="journal article" date="2019" name="Int. J. Syst. Evol. Microbiol.">
        <title>The Global Catalogue of Microorganisms (GCM) 10K type strain sequencing project: providing services to taxonomists for standard genome sequencing and annotation.</title>
        <authorList>
            <consortium name="The Broad Institute Genomics Platform"/>
            <consortium name="The Broad Institute Genome Sequencing Center for Infectious Disease"/>
            <person name="Wu L."/>
            <person name="Ma J."/>
        </authorList>
    </citation>
    <scope>NUCLEOTIDE SEQUENCE [LARGE SCALE GENOMIC DNA]</scope>
    <source>
        <strain evidence="4">CCM 8479</strain>
    </source>
</reference>
<dbReference type="Pfam" id="PF02734">
    <property type="entry name" value="Dak2"/>
    <property type="match status" value="1"/>
</dbReference>
<name>A0ABW0DBA3_STRFI</name>
<protein>
    <submittedName>
        <fullName evidence="3">DAK2 domain-containing protein</fullName>
    </submittedName>
</protein>
<dbReference type="Gene3D" id="1.25.40.340">
    <property type="match status" value="1"/>
</dbReference>
<feature type="region of interest" description="Disordered" evidence="1">
    <location>
        <begin position="231"/>
        <end position="273"/>
    </location>
</feature>
<organism evidence="3 4">
    <name type="scientific">Streptomyces fimbriatus</name>
    <dbReference type="NCBI Taxonomy" id="68197"/>
    <lineage>
        <taxon>Bacteria</taxon>
        <taxon>Bacillati</taxon>
        <taxon>Actinomycetota</taxon>
        <taxon>Actinomycetes</taxon>
        <taxon>Kitasatosporales</taxon>
        <taxon>Streptomycetaceae</taxon>
        <taxon>Streptomyces</taxon>
    </lineage>
</organism>
<dbReference type="InterPro" id="IPR048394">
    <property type="entry name" value="FakA-like_M"/>
</dbReference>
<evidence type="ECO:0000313" key="3">
    <source>
        <dbReference type="EMBL" id="MFC5226125.1"/>
    </source>
</evidence>
<proteinExistence type="predicted"/>
<dbReference type="InterPro" id="IPR004007">
    <property type="entry name" value="DhaL_dom"/>
</dbReference>
<dbReference type="InterPro" id="IPR033470">
    <property type="entry name" value="FakA-like_C"/>
</dbReference>
<accession>A0ABW0DBA3</accession>
<comment type="caution">
    <text evidence="3">The sequence shown here is derived from an EMBL/GenBank/DDBJ whole genome shotgun (WGS) entry which is preliminary data.</text>
</comment>
<dbReference type="SMART" id="SM01120">
    <property type="entry name" value="Dak2"/>
    <property type="match status" value="1"/>
</dbReference>
<dbReference type="NCBIfam" id="TIGR03599">
    <property type="entry name" value="YloV"/>
    <property type="match status" value="1"/>
</dbReference>
<keyword evidence="4" id="KW-1185">Reference proteome</keyword>
<dbReference type="SMART" id="SM01121">
    <property type="entry name" value="Dak1_2"/>
    <property type="match status" value="1"/>
</dbReference>
<feature type="domain" description="DhaL" evidence="2">
    <location>
        <begin position="12"/>
        <end position="224"/>
    </location>
</feature>
<dbReference type="EMBL" id="JBHSKL010000017">
    <property type="protein sequence ID" value="MFC5226125.1"/>
    <property type="molecule type" value="Genomic_DNA"/>
</dbReference>
<gene>
    <name evidence="3" type="ORF">ACFPN6_16265</name>
</gene>
<dbReference type="Proteomes" id="UP001596156">
    <property type="component" value="Unassembled WGS sequence"/>
</dbReference>
<evidence type="ECO:0000259" key="2">
    <source>
        <dbReference type="PROSITE" id="PS51480"/>
    </source>
</evidence>
<dbReference type="SUPFAM" id="SSF101473">
    <property type="entry name" value="DhaL-like"/>
    <property type="match status" value="1"/>
</dbReference>
<dbReference type="InterPro" id="IPR050270">
    <property type="entry name" value="DegV_domain_contain"/>
</dbReference>
<dbReference type="InterPro" id="IPR036117">
    <property type="entry name" value="DhaL_dom_sf"/>
</dbReference>